<keyword evidence="4" id="KW-0479">Metal-binding</keyword>
<keyword evidence="7" id="KW-0482">Metalloprotease</keyword>
<dbReference type="PANTHER" id="PTHR43690:SF17">
    <property type="entry name" value="PROTEIN YHJJ"/>
    <property type="match status" value="1"/>
</dbReference>
<evidence type="ECO:0000256" key="9">
    <source>
        <dbReference type="SAM" id="SignalP"/>
    </source>
</evidence>
<evidence type="ECO:0000256" key="7">
    <source>
        <dbReference type="ARBA" id="ARBA00023049"/>
    </source>
</evidence>
<evidence type="ECO:0000256" key="3">
    <source>
        <dbReference type="ARBA" id="ARBA00022670"/>
    </source>
</evidence>
<evidence type="ECO:0000259" key="10">
    <source>
        <dbReference type="Pfam" id="PF00675"/>
    </source>
</evidence>
<keyword evidence="6" id="KW-0862">Zinc</keyword>
<proteinExistence type="inferred from homology"/>
<evidence type="ECO:0000256" key="2">
    <source>
        <dbReference type="ARBA" id="ARBA00007261"/>
    </source>
</evidence>
<sequence>MTRLAAALAALMFAALPAQAQDIRETLEEVTTFELDNGMEVVVVEDHRAPVVVHMVWYRAGAADEQPGASGVAHFLEHLLFKGTDTLEPGEFSEVVARNGGSDNAFTSFDQTAYYQRVAADRLGLMMEMEADRMVNLRLDREDILTERDVIIEERNMRVENDPSALMREQLNAALYLNHPYGTPIIGWREEMVSLDLDDAYAYYDRFYAPNNAILVVAGDVSPDEVRDMAEEHYGAVPANPEVGAPRTRPQEPRQMAERRLTMEDPRVSQPYVMRSYLAPERDPGDQREAAALTLLEEVLGGGQTSVLNRALQFDRKMAVYAGAFYDGTKYDDGSFGFAVVPAPGVSLEEAEAALDETLQDFLEEGVDPDQLARIKFQMKASRIYAQDNVGSIARRYGRALTSGLTVEDVQAWPALLQEVTGEEIVAAAREVFNRDSSVTAYLKAPEAEQDAAQENEEVMQ</sequence>
<evidence type="ECO:0000256" key="6">
    <source>
        <dbReference type="ARBA" id="ARBA00022833"/>
    </source>
</evidence>
<reference evidence="13" key="1">
    <citation type="journal article" date="2014" name="Stand. Genomic Sci.">
        <title>Genome sequence of the exopolysaccharide-producing Salipiger mucosus type strain (DSM 16094(T)), a moderately halophilic member of the Roseobacter clade.</title>
        <authorList>
            <person name="Riedel T."/>
            <person name="Spring S."/>
            <person name="Fiebig A."/>
            <person name="Petersen J."/>
            <person name="Kyrpides N.C."/>
            <person name="Goker M."/>
            <person name="Klenk H.P."/>
        </authorList>
    </citation>
    <scope>NUCLEOTIDE SEQUENCE [LARGE SCALE GENOMIC DNA]</scope>
    <source>
        <strain evidence="13">DSM 16094</strain>
    </source>
</reference>
<comment type="caution">
    <text evidence="12">The sequence shown here is derived from an EMBL/GenBank/DDBJ whole genome shotgun (WGS) entry which is preliminary data.</text>
</comment>
<evidence type="ECO:0000259" key="11">
    <source>
        <dbReference type="Pfam" id="PF05193"/>
    </source>
</evidence>
<dbReference type="InterPro" id="IPR007863">
    <property type="entry name" value="Peptidase_M16_C"/>
</dbReference>
<evidence type="ECO:0000313" key="12">
    <source>
        <dbReference type="EMBL" id="EPX79712.1"/>
    </source>
</evidence>
<dbReference type="InterPro" id="IPR011249">
    <property type="entry name" value="Metalloenz_LuxS/M16"/>
</dbReference>
<comment type="similarity">
    <text evidence="2 8">Belongs to the peptidase M16 family.</text>
</comment>
<dbReference type="InterPro" id="IPR001431">
    <property type="entry name" value="Pept_M16_Zn_BS"/>
</dbReference>
<evidence type="ECO:0000256" key="5">
    <source>
        <dbReference type="ARBA" id="ARBA00022801"/>
    </source>
</evidence>
<dbReference type="MEROPS" id="M16.019"/>
<dbReference type="Proteomes" id="UP000015347">
    <property type="component" value="Unassembled WGS sequence"/>
</dbReference>
<keyword evidence="9" id="KW-0732">Signal</keyword>
<accession>S9QIT3</accession>
<organism evidence="12 13">
    <name type="scientific">Salipiger mucosus DSM 16094</name>
    <dbReference type="NCBI Taxonomy" id="1123237"/>
    <lineage>
        <taxon>Bacteria</taxon>
        <taxon>Pseudomonadati</taxon>
        <taxon>Pseudomonadota</taxon>
        <taxon>Alphaproteobacteria</taxon>
        <taxon>Rhodobacterales</taxon>
        <taxon>Roseobacteraceae</taxon>
        <taxon>Salipiger</taxon>
    </lineage>
</organism>
<dbReference type="OrthoDB" id="9811314at2"/>
<keyword evidence="13" id="KW-1185">Reference proteome</keyword>
<dbReference type="PANTHER" id="PTHR43690">
    <property type="entry name" value="NARDILYSIN"/>
    <property type="match status" value="1"/>
</dbReference>
<feature type="chain" id="PRO_5004555051" evidence="9">
    <location>
        <begin position="21"/>
        <end position="461"/>
    </location>
</feature>
<dbReference type="HOGENOM" id="CLU_009902_1_0_5"/>
<dbReference type="AlphaFoldDB" id="S9QIT3"/>
<feature type="signal peptide" evidence="9">
    <location>
        <begin position="1"/>
        <end position="20"/>
    </location>
</feature>
<dbReference type="Gene3D" id="3.30.830.10">
    <property type="entry name" value="Metalloenzyme, LuxS/M16 peptidase-like"/>
    <property type="match status" value="2"/>
</dbReference>
<feature type="domain" description="Peptidase M16 N-terminal" evidence="10">
    <location>
        <begin position="41"/>
        <end position="186"/>
    </location>
</feature>
<dbReference type="SUPFAM" id="SSF63411">
    <property type="entry name" value="LuxS/MPP-like metallohydrolase"/>
    <property type="match status" value="2"/>
</dbReference>
<feature type="domain" description="Peptidase M16 C-terminal" evidence="11">
    <location>
        <begin position="194"/>
        <end position="379"/>
    </location>
</feature>
<dbReference type="RefSeq" id="WP_020038453.1">
    <property type="nucleotide sequence ID" value="NZ_KE557278.1"/>
</dbReference>
<dbReference type="GO" id="GO:0046872">
    <property type="term" value="F:metal ion binding"/>
    <property type="evidence" value="ECO:0007669"/>
    <property type="project" value="UniProtKB-KW"/>
</dbReference>
<dbReference type="eggNOG" id="COG0612">
    <property type="taxonomic scope" value="Bacteria"/>
</dbReference>
<evidence type="ECO:0000313" key="13">
    <source>
        <dbReference type="Proteomes" id="UP000015347"/>
    </source>
</evidence>
<gene>
    <name evidence="12" type="ORF">Salmuc_05655</name>
</gene>
<evidence type="ECO:0000256" key="1">
    <source>
        <dbReference type="ARBA" id="ARBA00001947"/>
    </source>
</evidence>
<dbReference type="InterPro" id="IPR050626">
    <property type="entry name" value="Peptidase_M16"/>
</dbReference>
<protein>
    <submittedName>
        <fullName evidence="12">Peptidase, M16 family</fullName>
    </submittedName>
</protein>
<dbReference type="InterPro" id="IPR011765">
    <property type="entry name" value="Pept_M16_N"/>
</dbReference>
<evidence type="ECO:0000256" key="4">
    <source>
        <dbReference type="ARBA" id="ARBA00022723"/>
    </source>
</evidence>
<dbReference type="STRING" id="1123237.Salmuc_05655"/>
<comment type="cofactor">
    <cofactor evidence="1">
        <name>Zn(2+)</name>
        <dbReference type="ChEBI" id="CHEBI:29105"/>
    </cofactor>
</comment>
<dbReference type="GO" id="GO:0004222">
    <property type="term" value="F:metalloendopeptidase activity"/>
    <property type="evidence" value="ECO:0007669"/>
    <property type="project" value="InterPro"/>
</dbReference>
<keyword evidence="3" id="KW-0645">Protease</keyword>
<evidence type="ECO:0000256" key="8">
    <source>
        <dbReference type="RuleBase" id="RU004447"/>
    </source>
</evidence>
<dbReference type="EMBL" id="APVH01000035">
    <property type="protein sequence ID" value="EPX79712.1"/>
    <property type="molecule type" value="Genomic_DNA"/>
</dbReference>
<name>S9QIT3_9RHOB</name>
<dbReference type="PROSITE" id="PS00143">
    <property type="entry name" value="INSULINASE"/>
    <property type="match status" value="1"/>
</dbReference>
<dbReference type="Pfam" id="PF05193">
    <property type="entry name" value="Peptidase_M16_C"/>
    <property type="match status" value="1"/>
</dbReference>
<dbReference type="GO" id="GO:0006508">
    <property type="term" value="P:proteolysis"/>
    <property type="evidence" value="ECO:0007669"/>
    <property type="project" value="UniProtKB-KW"/>
</dbReference>
<keyword evidence="5" id="KW-0378">Hydrolase</keyword>
<dbReference type="Pfam" id="PF00675">
    <property type="entry name" value="Peptidase_M16"/>
    <property type="match status" value="1"/>
</dbReference>